<gene>
    <name evidence="4" type="ORF">WJU22_24810</name>
</gene>
<accession>A0ABZ2Z1G4</accession>
<sequence>MKLSLTAFLVTLACVTGTISTVKAQHVYQIRADSVRIYNVCDTAELIIENRTRGVSGYLFNKGGGRTEFRKIDLVQVGGSKLAIAGQDTIDLAQLSGVGGIDTIYRAGDSIRYVKKGITKGVYAPVLASADLNLQAVTTRGSSTTQNILFNAPMANPSNGLMWQYNTDSWRMYVESLQDKPSGNLIFEAKDDIGEGWVFRHVLYSPLDTTSVLSMGRDRFLYMGDQIWHAGNHAAGALSTKTFTTAQVPASIETNASGHVTAISTRMLTPADIGALSLGDGIGRIARTTNPTYLDPHTGNLDSIANSGIFHIGVANNRPSTQPAFLFAGGNNTGASNFKFQLLGAYSTEDEMFYRQGNPSATWGNWYQVASRQWTDASFIRNGTAAQTANFNITGTGTIGTTISQLLLSNNSNAGLTLIGGSTAPSGGRGGQIVLFGGTHPSNAGQITFHAGLGSGGTQQNEVMRIMQDGKIGIGTMSPSAKLTLGITDVIGEVGRIGFDVGPDQRAYLGAYRHTAVGQETDLFFGTMSTERMRIKHNGYVGIGTNAPASLLHVNGNVTATAYYQSSLRSLKKEIQPFAGSALRILGSAKVRSFIFKADTTGHRSIGFIADEVPAEIATPGNNGVDQANVVGLLVKAIQELKAEKDAMEAQLKAKNEALEARLSAIEALLKSK</sequence>
<organism evidence="4 5">
    <name type="scientific">Chitinophaga caseinilytica</name>
    <dbReference type="NCBI Taxonomy" id="2267521"/>
    <lineage>
        <taxon>Bacteria</taxon>
        <taxon>Pseudomonadati</taxon>
        <taxon>Bacteroidota</taxon>
        <taxon>Chitinophagia</taxon>
        <taxon>Chitinophagales</taxon>
        <taxon>Chitinophagaceae</taxon>
        <taxon>Chitinophaga</taxon>
    </lineage>
</organism>
<feature type="coiled-coil region" evidence="1">
    <location>
        <begin position="631"/>
        <end position="669"/>
    </location>
</feature>
<feature type="signal peptide" evidence="2">
    <location>
        <begin position="1"/>
        <end position="24"/>
    </location>
</feature>
<dbReference type="CDD" id="cd19958">
    <property type="entry name" value="pyocin_knob"/>
    <property type="match status" value="1"/>
</dbReference>
<proteinExistence type="predicted"/>
<protein>
    <submittedName>
        <fullName evidence="4">Tail fiber domain-containing protein</fullName>
    </submittedName>
</protein>
<dbReference type="Pfam" id="PF13884">
    <property type="entry name" value="Peptidase_S74"/>
    <property type="match status" value="1"/>
</dbReference>
<evidence type="ECO:0000256" key="2">
    <source>
        <dbReference type="SAM" id="SignalP"/>
    </source>
</evidence>
<dbReference type="PROSITE" id="PS51688">
    <property type="entry name" value="ICA"/>
    <property type="match status" value="1"/>
</dbReference>
<evidence type="ECO:0000256" key="1">
    <source>
        <dbReference type="SAM" id="Coils"/>
    </source>
</evidence>
<evidence type="ECO:0000313" key="5">
    <source>
        <dbReference type="Proteomes" id="UP001449657"/>
    </source>
</evidence>
<dbReference type="Proteomes" id="UP001449657">
    <property type="component" value="Chromosome"/>
</dbReference>
<dbReference type="RefSeq" id="WP_341840860.1">
    <property type="nucleotide sequence ID" value="NZ_CP149792.1"/>
</dbReference>
<name>A0ABZ2Z1G4_9BACT</name>
<keyword evidence="5" id="KW-1185">Reference proteome</keyword>
<feature type="domain" description="Peptidase S74" evidence="3">
    <location>
        <begin position="567"/>
        <end position="663"/>
    </location>
</feature>
<dbReference type="InterPro" id="IPR030392">
    <property type="entry name" value="S74_ICA"/>
</dbReference>
<evidence type="ECO:0000313" key="4">
    <source>
        <dbReference type="EMBL" id="WZN46119.1"/>
    </source>
</evidence>
<keyword evidence="1" id="KW-0175">Coiled coil</keyword>
<dbReference type="EMBL" id="CP150096">
    <property type="protein sequence ID" value="WZN46119.1"/>
    <property type="molecule type" value="Genomic_DNA"/>
</dbReference>
<reference evidence="4 5" key="1">
    <citation type="submission" date="2024-03" db="EMBL/GenBank/DDBJ databases">
        <title>Chitinophaga caseinilytica sp. nov., a casein hydrolysing bacterium isolated from forest soil.</title>
        <authorList>
            <person name="Lee D.S."/>
            <person name="Han D.M."/>
            <person name="Baek J.H."/>
            <person name="Choi D.G."/>
            <person name="Jeon J.H."/>
            <person name="Jeon C.O."/>
        </authorList>
    </citation>
    <scope>NUCLEOTIDE SEQUENCE [LARGE SCALE GENOMIC DNA]</scope>
    <source>
        <strain evidence="4 5">KACC 19118</strain>
    </source>
</reference>
<feature type="chain" id="PRO_5046174648" evidence="2">
    <location>
        <begin position="25"/>
        <end position="673"/>
    </location>
</feature>
<keyword evidence="2" id="KW-0732">Signal</keyword>
<evidence type="ECO:0000259" key="3">
    <source>
        <dbReference type="PROSITE" id="PS51688"/>
    </source>
</evidence>